<name>A0A1E1LGU2_9HELO</name>
<accession>A0A1E1LGU2</accession>
<reference evidence="2" key="1">
    <citation type="submission" date="2016-03" db="EMBL/GenBank/DDBJ databases">
        <authorList>
            <person name="Guldener U."/>
        </authorList>
    </citation>
    <scope>NUCLEOTIDE SEQUENCE [LARGE SCALE GENOMIC DNA]</scope>
    <source>
        <strain evidence="2">04CH-RAC-A.6.1</strain>
    </source>
</reference>
<gene>
    <name evidence="1" type="ORF">RAG0_14368</name>
</gene>
<proteinExistence type="predicted"/>
<evidence type="ECO:0000313" key="2">
    <source>
        <dbReference type="Proteomes" id="UP000178912"/>
    </source>
</evidence>
<protein>
    <submittedName>
        <fullName evidence="1">Uncharacterized protein</fullName>
    </submittedName>
</protein>
<evidence type="ECO:0000313" key="1">
    <source>
        <dbReference type="EMBL" id="CZT09705.1"/>
    </source>
</evidence>
<dbReference type="Proteomes" id="UP000178912">
    <property type="component" value="Unassembled WGS sequence"/>
</dbReference>
<sequence length="127" mass="14565">MSSNDQPATGSYRDVVDYDIASPNAQALRIRHSSTTDSLESIQHTHDCIEFHSFLELPYELRIIIYQYAISEPRGQGLLARGSCENWWERSGQGGPEYCTLDRPVRNNCYTCVEKPETKVYRTVTRC</sequence>
<dbReference type="EMBL" id="FJUX01000118">
    <property type="protein sequence ID" value="CZT09705.1"/>
    <property type="molecule type" value="Genomic_DNA"/>
</dbReference>
<dbReference type="AlphaFoldDB" id="A0A1E1LGU2"/>
<organism evidence="1 2">
    <name type="scientific">Rhynchosporium agropyri</name>
    <dbReference type="NCBI Taxonomy" id="914238"/>
    <lineage>
        <taxon>Eukaryota</taxon>
        <taxon>Fungi</taxon>
        <taxon>Dikarya</taxon>
        <taxon>Ascomycota</taxon>
        <taxon>Pezizomycotina</taxon>
        <taxon>Leotiomycetes</taxon>
        <taxon>Helotiales</taxon>
        <taxon>Ploettnerulaceae</taxon>
        <taxon>Rhynchosporium</taxon>
    </lineage>
</organism>
<keyword evidence="2" id="KW-1185">Reference proteome</keyword>
<dbReference type="OrthoDB" id="3473305at2759"/>